<feature type="coiled-coil region" evidence="1">
    <location>
        <begin position="79"/>
        <end position="106"/>
    </location>
</feature>
<dbReference type="EMBL" id="LN515532">
    <property type="protein sequence ID" value="CEA16113.1"/>
    <property type="molecule type" value="Genomic_DNA"/>
</dbReference>
<dbReference type="InterPro" id="IPR036388">
    <property type="entry name" value="WH-like_DNA-bd_sf"/>
</dbReference>
<gene>
    <name evidence="2" type="ORF">ING2E5B_0649</name>
    <name evidence="3" type="ORF">ING2E5B_1225</name>
    <name evidence="4" type="ORF">ING2E5B_1364</name>
    <name evidence="5" type="ORF">ING2E5B_1559</name>
    <name evidence="6" type="ORF">ING2E5B_1796</name>
</gene>
<dbReference type="KEGG" id="pbt:ING2E5B_1796"/>
<dbReference type="KEGG" id="pbt:ING2E5B_1559"/>
<dbReference type="EMBL" id="LN515532">
    <property type="protein sequence ID" value="CEA15975.1"/>
    <property type="molecule type" value="Genomic_DNA"/>
</dbReference>
<dbReference type="STRING" id="1562970.ING2E5B_0649"/>
<organism evidence="4 7">
    <name type="scientific">Fermentimonas caenicola</name>
    <dbReference type="NCBI Taxonomy" id="1562970"/>
    <lineage>
        <taxon>Bacteria</taxon>
        <taxon>Pseudomonadati</taxon>
        <taxon>Bacteroidota</taxon>
        <taxon>Bacteroidia</taxon>
        <taxon>Bacteroidales</taxon>
        <taxon>Dysgonomonadaceae</taxon>
        <taxon>Fermentimonas</taxon>
    </lineage>
</organism>
<keyword evidence="7" id="KW-1185">Reference proteome</keyword>
<dbReference type="AlphaFoldDB" id="A0A098C124"/>
<dbReference type="KEGG" id="pbt:ING2E5B_0649"/>
<name>A0A098C124_9BACT</name>
<dbReference type="EMBL" id="LN515532">
    <property type="protein sequence ID" value="CEA15416.1"/>
    <property type="molecule type" value="Genomic_DNA"/>
</dbReference>
<evidence type="ECO:0000313" key="4">
    <source>
        <dbReference type="EMBL" id="CEA16113.1"/>
    </source>
</evidence>
<proteinExistence type="predicted"/>
<dbReference type="SUPFAM" id="SSF46689">
    <property type="entry name" value="Homeodomain-like"/>
    <property type="match status" value="1"/>
</dbReference>
<dbReference type="Proteomes" id="UP000032417">
    <property type="component" value="Chromosome 1"/>
</dbReference>
<sequence length="144" mass="17048">MKKEDDLFYVKRTQRDYSLSFKLQVVSEVESEELSITGALRKYGIQSHGTVLNWIRKYGTFDREFQIQRIMSKTPEQKILELEQRVKLLEKQKSSLEKQVEIAEEKAIFFDMMINIAEKDLKVPIRKKSLSEQSKSTRKNVKDQ</sequence>
<dbReference type="EMBL" id="LN515532">
    <property type="protein sequence ID" value="CEA16540.1"/>
    <property type="molecule type" value="Genomic_DNA"/>
</dbReference>
<dbReference type="EMBL" id="LN515532">
    <property type="protein sequence ID" value="CEA16307.1"/>
    <property type="molecule type" value="Genomic_DNA"/>
</dbReference>
<dbReference type="KEGG" id="pbt:ING2E5B_1364"/>
<protein>
    <recommendedName>
        <fullName evidence="8">Transposase</fullName>
    </recommendedName>
</protein>
<dbReference type="HOGENOM" id="CLU_139800_0_1_10"/>
<evidence type="ECO:0000313" key="7">
    <source>
        <dbReference type="Proteomes" id="UP000032417"/>
    </source>
</evidence>
<evidence type="ECO:0000313" key="2">
    <source>
        <dbReference type="EMBL" id="CEA15416.1"/>
    </source>
</evidence>
<reference evidence="4 7" key="1">
    <citation type="submission" date="2014-08" db="EMBL/GenBank/DDBJ databases">
        <authorList>
            <person name="Wibberg D."/>
        </authorList>
    </citation>
    <scope>NUCLEOTIDE SEQUENCE [LARGE SCALE GENOMIC DNA]</scope>
    <source>
        <strain evidence="7">ING2-E5B</strain>
    </source>
</reference>
<accession>A0A098C124</accession>
<evidence type="ECO:0000313" key="6">
    <source>
        <dbReference type="EMBL" id="CEA16540.1"/>
    </source>
</evidence>
<evidence type="ECO:0000313" key="3">
    <source>
        <dbReference type="EMBL" id="CEA15975.1"/>
    </source>
</evidence>
<keyword evidence="1" id="KW-0175">Coiled coil</keyword>
<evidence type="ECO:0000313" key="5">
    <source>
        <dbReference type="EMBL" id="CEA16307.1"/>
    </source>
</evidence>
<evidence type="ECO:0008006" key="8">
    <source>
        <dbReference type="Google" id="ProtNLM"/>
    </source>
</evidence>
<dbReference type="InterPro" id="IPR009057">
    <property type="entry name" value="Homeodomain-like_sf"/>
</dbReference>
<dbReference type="Gene3D" id="1.10.10.10">
    <property type="entry name" value="Winged helix-like DNA-binding domain superfamily/Winged helix DNA-binding domain"/>
    <property type="match status" value="1"/>
</dbReference>
<dbReference type="KEGG" id="pbt:ING2E5B_1225"/>
<evidence type="ECO:0000256" key="1">
    <source>
        <dbReference type="SAM" id="Coils"/>
    </source>
</evidence>